<dbReference type="SMART" id="SM00304">
    <property type="entry name" value="HAMP"/>
    <property type="match status" value="1"/>
</dbReference>
<evidence type="ECO:0000256" key="4">
    <source>
        <dbReference type="SAM" id="Phobius"/>
    </source>
</evidence>
<accession>A0ABS9K7R6</accession>
<evidence type="ECO:0000313" key="7">
    <source>
        <dbReference type="EMBL" id="MCG2579188.1"/>
    </source>
</evidence>
<dbReference type="SUPFAM" id="SSF58104">
    <property type="entry name" value="Methyl-accepting chemotaxis protein (MCP) signaling domain"/>
    <property type="match status" value="1"/>
</dbReference>
<dbReference type="Proteomes" id="UP001165384">
    <property type="component" value="Unassembled WGS sequence"/>
</dbReference>
<dbReference type="RefSeq" id="WP_275712654.1">
    <property type="nucleotide sequence ID" value="NZ_JAKLTN010000010.1"/>
</dbReference>
<keyword evidence="4" id="KW-0812">Transmembrane</keyword>
<dbReference type="PROSITE" id="PS50111">
    <property type="entry name" value="CHEMOTAXIS_TRANSDUC_2"/>
    <property type="match status" value="1"/>
</dbReference>
<dbReference type="Gene3D" id="1.10.287.950">
    <property type="entry name" value="Methyl-accepting chemotaxis protein"/>
    <property type="match status" value="1"/>
</dbReference>
<evidence type="ECO:0000256" key="1">
    <source>
        <dbReference type="ARBA" id="ARBA00023224"/>
    </source>
</evidence>
<dbReference type="SMART" id="SM00283">
    <property type="entry name" value="MA"/>
    <property type="match status" value="1"/>
</dbReference>
<dbReference type="EMBL" id="JAKLTN010000010">
    <property type="protein sequence ID" value="MCG2579188.1"/>
    <property type="molecule type" value="Genomic_DNA"/>
</dbReference>
<comment type="similarity">
    <text evidence="2">Belongs to the methyl-accepting chemotaxis (MCP) protein family.</text>
</comment>
<feature type="domain" description="Methyl-accepting transducer" evidence="5">
    <location>
        <begin position="264"/>
        <end position="500"/>
    </location>
</feature>
<keyword evidence="4" id="KW-0472">Membrane</keyword>
<organism evidence="7 8">
    <name type="scientific">Dechloromonas hankyongensis</name>
    <dbReference type="NCBI Taxonomy" id="2908002"/>
    <lineage>
        <taxon>Bacteria</taxon>
        <taxon>Pseudomonadati</taxon>
        <taxon>Pseudomonadota</taxon>
        <taxon>Betaproteobacteria</taxon>
        <taxon>Rhodocyclales</taxon>
        <taxon>Azonexaceae</taxon>
        <taxon>Dechloromonas</taxon>
    </lineage>
</organism>
<proteinExistence type="inferred from homology"/>
<dbReference type="Pfam" id="PF12729">
    <property type="entry name" value="4HB_MCP_1"/>
    <property type="match status" value="1"/>
</dbReference>
<dbReference type="Pfam" id="PF00672">
    <property type="entry name" value="HAMP"/>
    <property type="match status" value="1"/>
</dbReference>
<sequence>MSIGQKFLLLIGLAIIGPLTVGILGMAEMWQMDEGQAFTNTRIIPGIRMVHKIESDFQDIQVALLYHILSPEKERMAELEKTIAELRRSQKETFAGYESYITDEEDRKLRDTSARLMEEYFYMVDNIIPLSQSNIDEPARTLAEENKEMIDQLIANIGQHVQYKESQARAHGEAAHTAYTLGTRLMTGVILLGVVSCGLLGYRLYRSVTGSLKAMLTTFEQIGRELDFTVRLPADSSDEIGHTQRALNGLLEKLQASFRQICTMTTQLTSAAERMAGNSNQMSAASTRQSEAASSIADTVQELAISAERAADSAETARQLSEESLAKARESARVIRETVGDINGIAETVAVSSTQVKRLDESSTRIDAVVSVIKDVAEQTNLLALNAAIEAARAGEQGRGFAVVADEVRKLAERTAHSTHEIWTNILQMHDTAQETVEGIQAMVGKVETGVSRANQADREMQQVGTSTQSIASMVAEIAAAVSRQKDGNQGIAEQIAGIADMSRQNNRAAENSAQTAGELARLAREMESAVMAYRV</sequence>
<dbReference type="InterPro" id="IPR024478">
    <property type="entry name" value="HlyB_4HB_MCP"/>
</dbReference>
<reference evidence="7" key="1">
    <citation type="submission" date="2022-01" db="EMBL/GenBank/DDBJ databases">
        <authorList>
            <person name="Jo J.-H."/>
            <person name="Im W.-T."/>
        </authorList>
    </citation>
    <scope>NUCLEOTIDE SEQUENCE</scope>
    <source>
        <strain evidence="7">XY25</strain>
    </source>
</reference>
<dbReference type="PROSITE" id="PS50885">
    <property type="entry name" value="HAMP"/>
    <property type="match status" value="1"/>
</dbReference>
<gene>
    <name evidence="7" type="ORF">LZ012_19535</name>
</gene>
<evidence type="ECO:0000259" key="5">
    <source>
        <dbReference type="PROSITE" id="PS50111"/>
    </source>
</evidence>
<evidence type="ECO:0000256" key="2">
    <source>
        <dbReference type="ARBA" id="ARBA00029447"/>
    </source>
</evidence>
<protein>
    <submittedName>
        <fullName evidence="7">Methyl-accepting chemotaxis protein</fullName>
    </submittedName>
</protein>
<evidence type="ECO:0000256" key="3">
    <source>
        <dbReference type="PROSITE-ProRule" id="PRU00284"/>
    </source>
</evidence>
<dbReference type="CDD" id="cd06225">
    <property type="entry name" value="HAMP"/>
    <property type="match status" value="1"/>
</dbReference>
<evidence type="ECO:0000259" key="6">
    <source>
        <dbReference type="PROSITE" id="PS50885"/>
    </source>
</evidence>
<keyword evidence="4" id="KW-1133">Transmembrane helix</keyword>
<comment type="caution">
    <text evidence="7">The sequence shown here is derived from an EMBL/GenBank/DDBJ whole genome shotgun (WGS) entry which is preliminary data.</text>
</comment>
<keyword evidence="8" id="KW-1185">Reference proteome</keyword>
<dbReference type="InterPro" id="IPR004089">
    <property type="entry name" value="MCPsignal_dom"/>
</dbReference>
<feature type="domain" description="HAMP" evidence="6">
    <location>
        <begin position="206"/>
        <end position="259"/>
    </location>
</feature>
<keyword evidence="1 3" id="KW-0807">Transducer</keyword>
<name>A0ABS9K7R6_9RHOO</name>
<dbReference type="InterPro" id="IPR003660">
    <property type="entry name" value="HAMP_dom"/>
</dbReference>
<dbReference type="Pfam" id="PF00015">
    <property type="entry name" value="MCPsignal"/>
    <property type="match status" value="1"/>
</dbReference>
<evidence type="ECO:0000313" key="8">
    <source>
        <dbReference type="Proteomes" id="UP001165384"/>
    </source>
</evidence>
<feature type="transmembrane region" description="Helical" evidence="4">
    <location>
        <begin position="7"/>
        <end position="27"/>
    </location>
</feature>
<dbReference type="PANTHER" id="PTHR32089">
    <property type="entry name" value="METHYL-ACCEPTING CHEMOTAXIS PROTEIN MCPB"/>
    <property type="match status" value="1"/>
</dbReference>
<dbReference type="PANTHER" id="PTHR32089:SF112">
    <property type="entry name" value="LYSOZYME-LIKE PROTEIN-RELATED"/>
    <property type="match status" value="1"/>
</dbReference>
<dbReference type="CDD" id="cd11386">
    <property type="entry name" value="MCP_signal"/>
    <property type="match status" value="1"/>
</dbReference>